<sequence>MTTPMKVKMAGSIVLLMALFIVAGCGSKGDVAPTSSPSASPSSVATATVSPSPSGGSPTPVTTPSAGSTQKPTASPTVSPVTSSAPPKSGEVQVVAKPESVTVLVNKQNSLPSSYEPADLVYPNIPFTFAEKIEKRKMRQVAATAIEKLFAGAEKDGIHLAGVSAYRSYATQKSVFQSYVKKDGEEKAKTYSAVPGTSEHETGLAIDVTGSNGKCAAEDCFGGTKEAVWLEKHAADYGFIIRYPQGKAAITGYQYEPWHIRYVGTDVSKEIQAKSLTMEEFYHTVPVSK</sequence>
<gene>
    <name evidence="4" type="ORF">A8709_27545</name>
</gene>
<dbReference type="PANTHER" id="PTHR34385">
    <property type="entry name" value="D-ALANYL-D-ALANINE CARBOXYPEPTIDASE"/>
    <property type="match status" value="1"/>
</dbReference>
<accession>A0A1C0ZXA0</accession>
<evidence type="ECO:0000256" key="2">
    <source>
        <dbReference type="SAM" id="SignalP"/>
    </source>
</evidence>
<feature type="compositionally biased region" description="Low complexity" evidence="1">
    <location>
        <begin position="31"/>
        <end position="89"/>
    </location>
</feature>
<feature type="domain" description="D-alanyl-D-alanine carboxypeptidase-like core" evidence="3">
    <location>
        <begin position="136"/>
        <end position="264"/>
    </location>
</feature>
<dbReference type="InterPro" id="IPR009045">
    <property type="entry name" value="Zn_M74/Hedgehog-like"/>
</dbReference>
<evidence type="ECO:0000259" key="3">
    <source>
        <dbReference type="Pfam" id="PF02557"/>
    </source>
</evidence>
<dbReference type="Gene3D" id="3.30.1380.10">
    <property type="match status" value="1"/>
</dbReference>
<evidence type="ECO:0000313" key="4">
    <source>
        <dbReference type="EMBL" id="OCT12710.1"/>
    </source>
</evidence>
<dbReference type="PANTHER" id="PTHR34385:SF1">
    <property type="entry name" value="PEPTIDOGLYCAN L-ALANYL-D-GLUTAMATE ENDOPEPTIDASE CWLK"/>
    <property type="match status" value="1"/>
</dbReference>
<organism evidence="4 5">
    <name type="scientific">Paenibacillus pectinilyticus</name>
    <dbReference type="NCBI Taxonomy" id="512399"/>
    <lineage>
        <taxon>Bacteria</taxon>
        <taxon>Bacillati</taxon>
        <taxon>Bacillota</taxon>
        <taxon>Bacilli</taxon>
        <taxon>Bacillales</taxon>
        <taxon>Paenibacillaceae</taxon>
        <taxon>Paenibacillus</taxon>
    </lineage>
</organism>
<dbReference type="InterPro" id="IPR058193">
    <property type="entry name" value="VanY/YodJ_core_dom"/>
</dbReference>
<keyword evidence="5" id="KW-1185">Reference proteome</keyword>
<dbReference type="STRING" id="512399.A8709_27545"/>
<evidence type="ECO:0000313" key="5">
    <source>
        <dbReference type="Proteomes" id="UP000093309"/>
    </source>
</evidence>
<protein>
    <submittedName>
        <fullName evidence="4">Peptidase M15</fullName>
    </submittedName>
</protein>
<dbReference type="InterPro" id="IPR052179">
    <property type="entry name" value="DD-CPase-like"/>
</dbReference>
<dbReference type="EMBL" id="LYPC01000027">
    <property type="protein sequence ID" value="OCT12710.1"/>
    <property type="molecule type" value="Genomic_DNA"/>
</dbReference>
<dbReference type="InterPro" id="IPR003709">
    <property type="entry name" value="VanY-like_core_dom"/>
</dbReference>
<dbReference type="AlphaFoldDB" id="A0A1C0ZXA0"/>
<feature type="region of interest" description="Disordered" evidence="1">
    <location>
        <begin position="30"/>
        <end position="93"/>
    </location>
</feature>
<feature type="chain" id="PRO_5039266367" evidence="2">
    <location>
        <begin position="24"/>
        <end position="289"/>
    </location>
</feature>
<keyword evidence="2" id="KW-0732">Signal</keyword>
<dbReference type="GO" id="GO:0008233">
    <property type="term" value="F:peptidase activity"/>
    <property type="evidence" value="ECO:0007669"/>
    <property type="project" value="InterPro"/>
</dbReference>
<comment type="caution">
    <text evidence="4">The sequence shown here is derived from an EMBL/GenBank/DDBJ whole genome shotgun (WGS) entry which is preliminary data.</text>
</comment>
<dbReference type="Proteomes" id="UP000093309">
    <property type="component" value="Unassembled WGS sequence"/>
</dbReference>
<reference evidence="5" key="1">
    <citation type="submission" date="2016-05" db="EMBL/GenBank/DDBJ databases">
        <title>Paenibacillus oryzae. sp. nov., isolated from the rice root.</title>
        <authorList>
            <person name="Zhang J."/>
            <person name="Zhang X."/>
        </authorList>
    </citation>
    <scope>NUCLEOTIDE SEQUENCE [LARGE SCALE GENOMIC DNA]</scope>
    <source>
        <strain evidence="5">KCTC13222</strain>
    </source>
</reference>
<dbReference type="CDD" id="cd14852">
    <property type="entry name" value="LD-carboxypeptidase"/>
    <property type="match status" value="1"/>
</dbReference>
<dbReference type="SUPFAM" id="SSF55166">
    <property type="entry name" value="Hedgehog/DD-peptidase"/>
    <property type="match status" value="1"/>
</dbReference>
<evidence type="ECO:0000256" key="1">
    <source>
        <dbReference type="SAM" id="MobiDB-lite"/>
    </source>
</evidence>
<dbReference type="PROSITE" id="PS51257">
    <property type="entry name" value="PROKAR_LIPOPROTEIN"/>
    <property type="match status" value="1"/>
</dbReference>
<dbReference type="GO" id="GO:0006508">
    <property type="term" value="P:proteolysis"/>
    <property type="evidence" value="ECO:0007669"/>
    <property type="project" value="InterPro"/>
</dbReference>
<feature type="signal peptide" evidence="2">
    <location>
        <begin position="1"/>
        <end position="23"/>
    </location>
</feature>
<name>A0A1C0ZXA0_9BACL</name>
<proteinExistence type="predicted"/>
<dbReference type="Pfam" id="PF02557">
    <property type="entry name" value="VanY"/>
    <property type="match status" value="1"/>
</dbReference>